<evidence type="ECO:0000313" key="4">
    <source>
        <dbReference type="Proteomes" id="UP001228636"/>
    </source>
</evidence>
<dbReference type="RefSeq" id="WP_261972833.1">
    <property type="nucleotide sequence ID" value="NZ_CP103460.1"/>
</dbReference>
<dbReference type="AlphaFoldDB" id="A0AAJ1QZR1"/>
<keyword evidence="2" id="KW-0472">Membrane</keyword>
<name>A0AAJ1QZR1_9FLAO</name>
<evidence type="ECO:0000313" key="3">
    <source>
        <dbReference type="EMBL" id="MDN3621353.1"/>
    </source>
</evidence>
<evidence type="ECO:0000256" key="2">
    <source>
        <dbReference type="SAM" id="Phobius"/>
    </source>
</evidence>
<reference evidence="3 4" key="1">
    <citation type="journal article" date="2014" name="Int. J. Syst. Evol. Microbiol.">
        <title>Complete genome sequence of Corynebacterium casei LMG S-19264T (=DSM 44701T), isolated from a smear-ripened cheese.</title>
        <authorList>
            <consortium name="US DOE Joint Genome Institute (JGI-PGF)"/>
            <person name="Walter F."/>
            <person name="Albersmeier A."/>
            <person name="Kalinowski J."/>
            <person name="Ruckert C."/>
        </authorList>
    </citation>
    <scope>NUCLEOTIDE SEQUENCE [LARGE SCALE GENOMIC DNA]</scope>
    <source>
        <strain evidence="3 4">CECT 8670</strain>
    </source>
</reference>
<evidence type="ECO:0000256" key="1">
    <source>
        <dbReference type="SAM" id="Coils"/>
    </source>
</evidence>
<dbReference type="Proteomes" id="UP001228636">
    <property type="component" value="Unassembled WGS sequence"/>
</dbReference>
<organism evidence="3 4">
    <name type="scientific">Polaribacter sejongensis</name>
    <dbReference type="NCBI Taxonomy" id="985043"/>
    <lineage>
        <taxon>Bacteria</taxon>
        <taxon>Pseudomonadati</taxon>
        <taxon>Bacteroidota</taxon>
        <taxon>Flavobacteriia</taxon>
        <taxon>Flavobacteriales</taxon>
        <taxon>Flavobacteriaceae</taxon>
    </lineage>
</organism>
<keyword evidence="1" id="KW-0175">Coiled coil</keyword>
<keyword evidence="2" id="KW-0812">Transmembrane</keyword>
<proteinExistence type="predicted"/>
<dbReference type="EMBL" id="JAUFQH010000022">
    <property type="protein sequence ID" value="MDN3621353.1"/>
    <property type="molecule type" value="Genomic_DNA"/>
</dbReference>
<protein>
    <submittedName>
        <fullName evidence="3">Uncharacterized protein</fullName>
    </submittedName>
</protein>
<feature type="transmembrane region" description="Helical" evidence="2">
    <location>
        <begin position="7"/>
        <end position="26"/>
    </location>
</feature>
<keyword evidence="2" id="KW-1133">Transmembrane helix</keyword>
<feature type="coiled-coil region" evidence="1">
    <location>
        <begin position="76"/>
        <end position="135"/>
    </location>
</feature>
<sequence>MNLITDNLLPILTTLFGGGFSLAYVFERKKNRAITKGVEADAETKTIQNENLVIAQLQKAVEDLPRIAESRFREMEEVLQKKIALLEDENKHLEVVFKRRVKLLEDENRVKSRMILSLKKEIKERDVKIKLLEKKG</sequence>
<accession>A0AAJ1QZR1</accession>
<gene>
    <name evidence="3" type="ORF">QWY81_17935</name>
</gene>
<comment type="caution">
    <text evidence="3">The sequence shown here is derived from an EMBL/GenBank/DDBJ whole genome shotgun (WGS) entry which is preliminary data.</text>
</comment>